<proteinExistence type="predicted"/>
<accession>A0A1L0BCC9</accession>
<dbReference type="InterPro" id="IPR025124">
    <property type="entry name" value="Gag1-like_clamp"/>
</dbReference>
<evidence type="ECO:0000259" key="2">
    <source>
        <dbReference type="Pfam" id="PF13259"/>
    </source>
</evidence>
<dbReference type="Pfam" id="PF13259">
    <property type="entry name" value="clamp_Gag1-like"/>
    <property type="match status" value="1"/>
</dbReference>
<organism evidence="3 4">
    <name type="scientific">Sungouiella intermedia</name>
    <dbReference type="NCBI Taxonomy" id="45354"/>
    <lineage>
        <taxon>Eukaryota</taxon>
        <taxon>Fungi</taxon>
        <taxon>Dikarya</taxon>
        <taxon>Ascomycota</taxon>
        <taxon>Saccharomycotina</taxon>
        <taxon>Pichiomycetes</taxon>
        <taxon>Metschnikowiaceae</taxon>
        <taxon>Sungouiella</taxon>
    </lineage>
</organism>
<gene>
    <name evidence="3" type="ORF">SAMEA4029010_CIC11G00000004118</name>
</gene>
<keyword evidence="4" id="KW-1185">Reference proteome</keyword>
<dbReference type="InterPro" id="IPR053274">
    <property type="entry name" value="Fluconazole_resistance"/>
</dbReference>
<evidence type="ECO:0000256" key="1">
    <source>
        <dbReference type="SAM" id="MobiDB-lite"/>
    </source>
</evidence>
<evidence type="ECO:0000313" key="3">
    <source>
        <dbReference type="EMBL" id="SGZ49078.1"/>
    </source>
</evidence>
<dbReference type="Proteomes" id="UP000182334">
    <property type="component" value="Chromosome II"/>
</dbReference>
<evidence type="ECO:0000313" key="4">
    <source>
        <dbReference type="Proteomes" id="UP000182334"/>
    </source>
</evidence>
<dbReference type="AlphaFoldDB" id="A0A1L0BCC9"/>
<dbReference type="EMBL" id="LT635757">
    <property type="protein sequence ID" value="SGZ49078.1"/>
    <property type="molecule type" value="Genomic_DNA"/>
</dbReference>
<name>A0A1L0BCC9_9ASCO</name>
<sequence>MGQVHVMEAPSSYKESTPTSILSPLRTSLPSKKHKKKPSLFKRITAEWSTFVTKIKALSEATFSEDEVVDELFEDDGDAFDRFLRSNFRTTNKADEQFLNDFKVYKSLDKLYEAKSSKTSKNFNTDTPQTMDVVSVDDLASKNLKYQDLDMVKLRDELETRVKTAQIMSDTLTDSSGRGLAPEVPKQNIGETLWEYRRAQWLATDDGVDAGTKLEERAARLSIKHIPKELYPRIYSNFVEKSKPLKADKRINLEDLINIINAGWISDEKWERAAKGLA</sequence>
<dbReference type="STRING" id="45354.A0A1L0BCC9"/>
<reference evidence="3 4" key="1">
    <citation type="submission" date="2016-10" db="EMBL/GenBank/DDBJ databases">
        <authorList>
            <person name="de Groot N.N."/>
        </authorList>
    </citation>
    <scope>NUCLEOTIDE SEQUENCE [LARGE SCALE GENOMIC DNA]</scope>
    <source>
        <strain evidence="3 4">CBS 141442</strain>
    </source>
</reference>
<feature type="compositionally biased region" description="Polar residues" evidence="1">
    <location>
        <begin position="13"/>
        <end position="26"/>
    </location>
</feature>
<protein>
    <submittedName>
        <fullName evidence="3">CIC11C00000004118</fullName>
    </submittedName>
</protein>
<feature type="domain" description="Gag1-like clamp" evidence="2">
    <location>
        <begin position="177"/>
        <end position="271"/>
    </location>
</feature>
<feature type="region of interest" description="Disordered" evidence="1">
    <location>
        <begin position="1"/>
        <end position="35"/>
    </location>
</feature>
<dbReference type="OrthoDB" id="5576875at2759"/>
<dbReference type="PANTHER" id="PTHR28065:SF1">
    <property type="entry name" value="DUF4050 DOMAIN-CONTAINING PROTEIN"/>
    <property type="match status" value="1"/>
</dbReference>
<dbReference type="PANTHER" id="PTHR28065">
    <property type="entry name" value="FREQUENIN"/>
    <property type="match status" value="1"/>
</dbReference>